<dbReference type="SUPFAM" id="SSF53756">
    <property type="entry name" value="UDP-Glycosyltransferase/glycogen phosphorylase"/>
    <property type="match status" value="1"/>
</dbReference>
<accession>A0A2Z3JIM8</accession>
<dbReference type="InterPro" id="IPR022622">
    <property type="entry name" value="DUF3492"/>
</dbReference>
<evidence type="ECO:0000313" key="6">
    <source>
        <dbReference type="Proteomes" id="UP000245368"/>
    </source>
</evidence>
<feature type="domain" description="DUF3492" evidence="4">
    <location>
        <begin position="37"/>
        <end position="280"/>
    </location>
</feature>
<dbReference type="Pfam" id="PF13692">
    <property type="entry name" value="Glyco_trans_1_4"/>
    <property type="match status" value="1"/>
</dbReference>
<evidence type="ECO:0000256" key="3">
    <source>
        <dbReference type="SAM" id="MobiDB-lite"/>
    </source>
</evidence>
<dbReference type="Proteomes" id="UP000245368">
    <property type="component" value="Chromosome"/>
</dbReference>
<gene>
    <name evidence="5" type="ORF">DKM44_08325</name>
</gene>
<evidence type="ECO:0000256" key="1">
    <source>
        <dbReference type="ARBA" id="ARBA00022676"/>
    </source>
</evidence>
<sequence length="520" mass="56174">MPLSRAPQVAGQVVQASRRPHVALYLADTSALSARHSWLRELVEGLPEVRFRAQLHTGAPASPALLAGFPGNLSGQGGPEGRPETRRLSPAQRATAEVALSGLVTALCLPDVGAFELSLEALSSLSEAGPLGGVLLSGAAAQRVLEAWREVARPEVRPRLPAPSVADALAFAEWLCGVLRGFERPLPQANMGHALGSGEPGLLALHALWRRGTPFVLTEPQVELRRRYLAFRRSPAPLGLKTLQLRFGRLLCRAVYRQASVIVAGSQRVRHWQEHLGASPQRIVVMSSGLQVPSSLLTAPAPEPAGAVVVWCGEVRPDQDLETLLRAFDLVRRQRPEARLRLFVAGLDENPNPELERCRALVGSLRLERQVTFEPAPADWSEAYREGQVVVMSALDEEVPPGLLEAMALGRPIVAPRLGAVPEVLGEAGVLITPRDLLALASSVLRLLAEAPLRRRLSDAARARAGLFSAETWRRSYRQIYDKLLNAEPFGRAAPFTADEFEFGDDLMLGAAGTPPGARS</sequence>
<keyword evidence="1" id="KW-0328">Glycosyltransferase</keyword>
<dbReference type="KEGG" id="dez:DKM44_08325"/>
<evidence type="ECO:0000256" key="2">
    <source>
        <dbReference type="ARBA" id="ARBA00022679"/>
    </source>
</evidence>
<dbReference type="RefSeq" id="WP_109826890.1">
    <property type="nucleotide sequence ID" value="NZ_CP029494.1"/>
</dbReference>
<proteinExistence type="predicted"/>
<dbReference type="PANTHER" id="PTHR12526:SF510">
    <property type="entry name" value="D-INOSITOL 3-PHOSPHATE GLYCOSYLTRANSFERASE"/>
    <property type="match status" value="1"/>
</dbReference>
<dbReference type="OrthoDB" id="9772485at2"/>
<keyword evidence="6" id="KW-1185">Reference proteome</keyword>
<organism evidence="5 6">
    <name type="scientific">Deinococcus irradiatisoli</name>
    <dbReference type="NCBI Taxonomy" id="2202254"/>
    <lineage>
        <taxon>Bacteria</taxon>
        <taxon>Thermotogati</taxon>
        <taxon>Deinococcota</taxon>
        <taxon>Deinococci</taxon>
        <taxon>Deinococcales</taxon>
        <taxon>Deinococcaceae</taxon>
        <taxon>Deinococcus</taxon>
    </lineage>
</organism>
<dbReference type="Pfam" id="PF11997">
    <property type="entry name" value="DUF3492"/>
    <property type="match status" value="1"/>
</dbReference>
<dbReference type="PANTHER" id="PTHR12526">
    <property type="entry name" value="GLYCOSYLTRANSFERASE"/>
    <property type="match status" value="1"/>
</dbReference>
<dbReference type="EMBL" id="CP029494">
    <property type="protein sequence ID" value="AWN23230.1"/>
    <property type="molecule type" value="Genomic_DNA"/>
</dbReference>
<reference evidence="5 6" key="1">
    <citation type="submission" date="2018-05" db="EMBL/GenBank/DDBJ databases">
        <title>Complete Genome Sequence of Deinococcus sp. strain 17bor-2.</title>
        <authorList>
            <person name="Srinivasan S."/>
        </authorList>
    </citation>
    <scope>NUCLEOTIDE SEQUENCE [LARGE SCALE GENOMIC DNA]</scope>
    <source>
        <strain evidence="5 6">17bor-2</strain>
    </source>
</reference>
<evidence type="ECO:0000259" key="4">
    <source>
        <dbReference type="Pfam" id="PF11997"/>
    </source>
</evidence>
<name>A0A2Z3JIM8_9DEIO</name>
<dbReference type="AlphaFoldDB" id="A0A2Z3JIM8"/>
<evidence type="ECO:0000313" key="5">
    <source>
        <dbReference type="EMBL" id="AWN23230.1"/>
    </source>
</evidence>
<feature type="region of interest" description="Disordered" evidence="3">
    <location>
        <begin position="66"/>
        <end position="89"/>
    </location>
</feature>
<keyword evidence="2 5" id="KW-0808">Transferase</keyword>
<dbReference type="GO" id="GO:0016757">
    <property type="term" value="F:glycosyltransferase activity"/>
    <property type="evidence" value="ECO:0007669"/>
    <property type="project" value="UniProtKB-KW"/>
</dbReference>
<dbReference type="Gene3D" id="3.40.50.2000">
    <property type="entry name" value="Glycogen Phosphorylase B"/>
    <property type="match status" value="2"/>
</dbReference>
<protein>
    <submittedName>
        <fullName evidence="5">Lipopolysaccharide glycosyltransferase</fullName>
    </submittedName>
</protein>